<dbReference type="EMBL" id="UZAL01040029">
    <property type="protein sequence ID" value="VDP76404.1"/>
    <property type="molecule type" value="Genomic_DNA"/>
</dbReference>
<accession>A0A183PV05</accession>
<protein>
    <submittedName>
        <fullName evidence="2">Uncharacterized protein</fullName>
    </submittedName>
</protein>
<evidence type="ECO:0000313" key="3">
    <source>
        <dbReference type="Proteomes" id="UP000269396"/>
    </source>
</evidence>
<dbReference type="Proteomes" id="UP000269396">
    <property type="component" value="Unassembled WGS sequence"/>
</dbReference>
<sequence length="126" mass="14723">MVVACCEPEILELGFVLLVTRQQGARVIVRELMLFNGFDIMSPSFTVRDLTTELSRTHNKESIQLRHKVSPQLESSTSKEERKTKEHVTPRNRDRYEKNEQELDRTSKEGPRQSELENACRRPMIH</sequence>
<reference evidence="2 3" key="1">
    <citation type="submission" date="2018-11" db="EMBL/GenBank/DDBJ databases">
        <authorList>
            <consortium name="Pathogen Informatics"/>
        </authorList>
    </citation>
    <scope>NUCLEOTIDE SEQUENCE [LARGE SCALE GENOMIC DNA]</scope>
    <source>
        <strain>Denwood</strain>
        <strain evidence="3">Zambia</strain>
    </source>
</reference>
<dbReference type="AlphaFoldDB" id="A0A183PV05"/>
<feature type="region of interest" description="Disordered" evidence="1">
    <location>
        <begin position="58"/>
        <end position="126"/>
    </location>
</feature>
<organism evidence="2 3">
    <name type="scientific">Schistosoma mattheei</name>
    <dbReference type="NCBI Taxonomy" id="31246"/>
    <lineage>
        <taxon>Eukaryota</taxon>
        <taxon>Metazoa</taxon>
        <taxon>Spiralia</taxon>
        <taxon>Lophotrochozoa</taxon>
        <taxon>Platyhelminthes</taxon>
        <taxon>Trematoda</taxon>
        <taxon>Digenea</taxon>
        <taxon>Strigeidida</taxon>
        <taxon>Schistosomatoidea</taxon>
        <taxon>Schistosomatidae</taxon>
        <taxon>Schistosoma</taxon>
    </lineage>
</organism>
<evidence type="ECO:0000313" key="2">
    <source>
        <dbReference type="EMBL" id="VDP76404.1"/>
    </source>
</evidence>
<name>A0A183PV05_9TREM</name>
<keyword evidence="3" id="KW-1185">Reference proteome</keyword>
<feature type="compositionally biased region" description="Basic and acidic residues" evidence="1">
    <location>
        <begin position="77"/>
        <end position="120"/>
    </location>
</feature>
<proteinExistence type="predicted"/>
<evidence type="ECO:0000256" key="1">
    <source>
        <dbReference type="SAM" id="MobiDB-lite"/>
    </source>
</evidence>
<gene>
    <name evidence="2" type="ORF">SMTD_LOCUS18192</name>
</gene>